<evidence type="ECO:0000313" key="1">
    <source>
        <dbReference type="EMBL" id="QGK69009.1"/>
    </source>
</evidence>
<dbReference type="InterPro" id="IPR029063">
    <property type="entry name" value="SAM-dependent_MTases_sf"/>
</dbReference>
<reference evidence="2" key="1">
    <citation type="submission" date="2019-11" db="EMBL/GenBank/DDBJ databases">
        <title>The complete genome sequence of Saccharopolyspora sp. E2A.</title>
        <authorList>
            <person name="Zhang G."/>
        </authorList>
    </citation>
    <scope>NUCLEOTIDE SEQUENCE [LARGE SCALE GENOMIC DNA]</scope>
    <source>
        <strain evidence="2">E2A</strain>
    </source>
</reference>
<dbReference type="KEGG" id="sace:GIY23_05175"/>
<dbReference type="Pfam" id="PF04672">
    <property type="entry name" value="Methyltransf_19"/>
    <property type="match status" value="1"/>
</dbReference>
<name>A0A5Q3QBP2_9PSEU</name>
<protein>
    <recommendedName>
        <fullName evidence="3">SAM-dependent methyltransferase</fullName>
    </recommendedName>
</protein>
<dbReference type="SUPFAM" id="SSF53335">
    <property type="entry name" value="S-adenosyl-L-methionine-dependent methyltransferases"/>
    <property type="match status" value="1"/>
</dbReference>
<dbReference type="PIRSF" id="PIRSF017393">
    <property type="entry name" value="MTase_SAV2177"/>
    <property type="match status" value="1"/>
</dbReference>
<dbReference type="EMBL" id="CP045929">
    <property type="protein sequence ID" value="QGK69009.1"/>
    <property type="molecule type" value="Genomic_DNA"/>
</dbReference>
<evidence type="ECO:0008006" key="3">
    <source>
        <dbReference type="Google" id="ProtNLM"/>
    </source>
</evidence>
<sequence length="271" mass="29021">MDSDQWPGDPSGIDLGKPNSARMYDYYLGGSANFAIDREAAEAGLAAMPHARDYARANRAFLGRAVAHLARCGIDQFLDLGSGVPTVGNVHEIAQSIEPSARVAYVDHEAVAVAHARRLLDSTTGVTVTNADIRVPSEVLAAPGVAELIDFTRPVAVLAVAIIPFVPDQREANEVLDEYRQATTTGSALVLSHISALSATPQQVADAEEVMASTPTPARWRTREEVEDLVRVDELIEPGLVPVPLWRPDRPVSADTAESSNALGAVGWLRR</sequence>
<dbReference type="Proteomes" id="UP000371041">
    <property type="component" value="Chromosome"/>
</dbReference>
<gene>
    <name evidence="1" type="ORF">GIY23_05175</name>
</gene>
<keyword evidence="2" id="KW-1185">Reference proteome</keyword>
<dbReference type="AlphaFoldDB" id="A0A5Q3QBP2"/>
<evidence type="ECO:0000313" key="2">
    <source>
        <dbReference type="Proteomes" id="UP000371041"/>
    </source>
</evidence>
<organism evidence="1 2">
    <name type="scientific">Allosaccharopolyspora coralli</name>
    <dbReference type="NCBI Taxonomy" id="2665642"/>
    <lineage>
        <taxon>Bacteria</taxon>
        <taxon>Bacillati</taxon>
        <taxon>Actinomycetota</taxon>
        <taxon>Actinomycetes</taxon>
        <taxon>Pseudonocardiales</taxon>
        <taxon>Pseudonocardiaceae</taxon>
        <taxon>Allosaccharopolyspora</taxon>
    </lineage>
</organism>
<accession>A0A5Q3QBP2</accession>
<proteinExistence type="predicted"/>
<dbReference type="RefSeq" id="WP_154075610.1">
    <property type="nucleotide sequence ID" value="NZ_CP045929.1"/>
</dbReference>
<dbReference type="Gene3D" id="3.40.50.150">
    <property type="entry name" value="Vaccinia Virus protein VP39"/>
    <property type="match status" value="1"/>
</dbReference>
<dbReference type="InterPro" id="IPR006764">
    <property type="entry name" value="SAM_dep_MeTrfase_SAV2177_type"/>
</dbReference>